<dbReference type="GO" id="GO:0046983">
    <property type="term" value="F:protein dimerization activity"/>
    <property type="evidence" value="ECO:0007669"/>
    <property type="project" value="InterPro"/>
</dbReference>
<evidence type="ECO:0000256" key="1">
    <source>
        <dbReference type="ARBA" id="ARBA00004123"/>
    </source>
</evidence>
<keyword evidence="4" id="KW-0804">Transcription</keyword>
<reference evidence="7 8" key="1">
    <citation type="journal article" date="2013" name="Proc. Natl. Acad. Sci. U.S.A.">
        <title>Fine-scale variation in meiotic recombination in Mimulus inferred from population shotgun sequencing.</title>
        <authorList>
            <person name="Hellsten U."/>
            <person name="Wright K.M."/>
            <person name="Jenkins J."/>
            <person name="Shu S."/>
            <person name="Yuan Y."/>
            <person name="Wessler S.R."/>
            <person name="Schmutz J."/>
            <person name="Willis J.H."/>
            <person name="Rokhsar D.S."/>
        </authorList>
    </citation>
    <scope>NUCLEOTIDE SEQUENCE [LARGE SCALE GENOMIC DNA]</scope>
    <source>
        <strain evidence="8">cv. DUN x IM62</strain>
    </source>
</reference>
<dbReference type="InterPro" id="IPR036879">
    <property type="entry name" value="TF_MADSbox_sf"/>
</dbReference>
<dbReference type="Proteomes" id="UP000030748">
    <property type="component" value="Unassembled WGS sequence"/>
</dbReference>
<dbReference type="GO" id="GO:0006357">
    <property type="term" value="P:regulation of transcription by RNA polymerase II"/>
    <property type="evidence" value="ECO:0000318"/>
    <property type="project" value="GO_Central"/>
</dbReference>
<keyword evidence="3" id="KW-0238">DNA-binding</keyword>
<evidence type="ECO:0000259" key="6">
    <source>
        <dbReference type="PROSITE" id="PS50066"/>
    </source>
</evidence>
<dbReference type="InterPro" id="IPR002100">
    <property type="entry name" value="TF_MADSbox"/>
</dbReference>
<feature type="domain" description="MADS-box" evidence="6">
    <location>
        <begin position="1"/>
        <end position="49"/>
    </location>
</feature>
<sequence>MGRAKLNMELISKEKSRNVTFKKRKEGLIRKMHEFATLCDVSACMIIYAPPKQPNAAADADDQVPEIWPENTDQVRRIIDIYKSKKKDSGNKTFGLPDFFHDRKRKIDDELAKMRKKNREANYPTSADNLNLNEAGLREFGARLSVRAQYVKSRIELLRRDKDGLIGMGLINNHHPHPHYPIEANIPVFNPNINHHHQELHCVSDNSMMNLLMNDDDDDRFLQFGNPPPYQRQFFPGGGGMMEPILFYGPAAG</sequence>
<dbReference type="GO" id="GO:0000978">
    <property type="term" value="F:RNA polymerase II cis-regulatory region sequence-specific DNA binding"/>
    <property type="evidence" value="ECO:0000318"/>
    <property type="project" value="GO_Central"/>
</dbReference>
<dbReference type="GO" id="GO:0005634">
    <property type="term" value="C:nucleus"/>
    <property type="evidence" value="ECO:0007669"/>
    <property type="project" value="UniProtKB-SubCell"/>
</dbReference>
<feature type="non-terminal residue" evidence="7">
    <location>
        <position position="253"/>
    </location>
</feature>
<dbReference type="GO" id="GO:0045944">
    <property type="term" value="P:positive regulation of transcription by RNA polymerase II"/>
    <property type="evidence" value="ECO:0007669"/>
    <property type="project" value="InterPro"/>
</dbReference>
<accession>A0A022RL00</accession>
<dbReference type="CDD" id="cd00266">
    <property type="entry name" value="MADS_SRF_like"/>
    <property type="match status" value="1"/>
</dbReference>
<dbReference type="PROSITE" id="PS50066">
    <property type="entry name" value="MADS_BOX_2"/>
    <property type="match status" value="1"/>
</dbReference>
<keyword evidence="8" id="KW-1185">Reference proteome</keyword>
<evidence type="ECO:0000256" key="4">
    <source>
        <dbReference type="ARBA" id="ARBA00023163"/>
    </source>
</evidence>
<dbReference type="eggNOG" id="KOG0014">
    <property type="taxonomic scope" value="Eukaryota"/>
</dbReference>
<dbReference type="SUPFAM" id="SSF55455">
    <property type="entry name" value="SRF-like"/>
    <property type="match status" value="1"/>
</dbReference>
<dbReference type="Pfam" id="PF00319">
    <property type="entry name" value="SRF-TF"/>
    <property type="match status" value="1"/>
</dbReference>
<dbReference type="GO" id="GO:0000981">
    <property type="term" value="F:DNA-binding transcription factor activity, RNA polymerase II-specific"/>
    <property type="evidence" value="ECO:0000318"/>
    <property type="project" value="GO_Central"/>
</dbReference>
<dbReference type="EMBL" id="KI630401">
    <property type="protein sequence ID" value="EYU40408.1"/>
    <property type="molecule type" value="Genomic_DNA"/>
</dbReference>
<dbReference type="Gene3D" id="3.40.1810.10">
    <property type="entry name" value="Transcription factor, MADS-box"/>
    <property type="match status" value="1"/>
</dbReference>
<name>A0A022RL00_ERYGU</name>
<dbReference type="SMART" id="SM00432">
    <property type="entry name" value="MADS"/>
    <property type="match status" value="1"/>
</dbReference>
<keyword evidence="5" id="KW-0539">Nucleus</keyword>
<protein>
    <recommendedName>
        <fullName evidence="6">MADS-box domain-containing protein</fullName>
    </recommendedName>
</protein>
<proteinExistence type="predicted"/>
<dbReference type="PRINTS" id="PR00404">
    <property type="entry name" value="MADSDOMAIN"/>
</dbReference>
<organism evidence="7 8">
    <name type="scientific">Erythranthe guttata</name>
    <name type="common">Yellow monkey flower</name>
    <name type="synonym">Mimulus guttatus</name>
    <dbReference type="NCBI Taxonomy" id="4155"/>
    <lineage>
        <taxon>Eukaryota</taxon>
        <taxon>Viridiplantae</taxon>
        <taxon>Streptophyta</taxon>
        <taxon>Embryophyta</taxon>
        <taxon>Tracheophyta</taxon>
        <taxon>Spermatophyta</taxon>
        <taxon>Magnoliopsida</taxon>
        <taxon>eudicotyledons</taxon>
        <taxon>Gunneridae</taxon>
        <taxon>Pentapetalae</taxon>
        <taxon>asterids</taxon>
        <taxon>lamiids</taxon>
        <taxon>Lamiales</taxon>
        <taxon>Phrymaceae</taxon>
        <taxon>Erythranthe</taxon>
    </lineage>
</organism>
<comment type="subcellular location">
    <subcellularLocation>
        <location evidence="1">Nucleus</location>
    </subcellularLocation>
</comment>
<dbReference type="AlphaFoldDB" id="A0A022RL00"/>
<dbReference type="PANTHER" id="PTHR11945">
    <property type="entry name" value="MADS BOX PROTEIN"/>
    <property type="match status" value="1"/>
</dbReference>
<evidence type="ECO:0000313" key="8">
    <source>
        <dbReference type="Proteomes" id="UP000030748"/>
    </source>
</evidence>
<dbReference type="InterPro" id="IPR033897">
    <property type="entry name" value="SRF-like_MADS-box"/>
</dbReference>
<evidence type="ECO:0000256" key="5">
    <source>
        <dbReference type="ARBA" id="ARBA00023242"/>
    </source>
</evidence>
<evidence type="ECO:0000256" key="2">
    <source>
        <dbReference type="ARBA" id="ARBA00023015"/>
    </source>
</evidence>
<evidence type="ECO:0000313" key="7">
    <source>
        <dbReference type="EMBL" id="EYU40408.1"/>
    </source>
</evidence>
<dbReference type="STRING" id="4155.A0A022RL00"/>
<keyword evidence="2" id="KW-0805">Transcription regulation</keyword>
<evidence type="ECO:0000256" key="3">
    <source>
        <dbReference type="ARBA" id="ARBA00023125"/>
    </source>
</evidence>
<dbReference type="PANTHER" id="PTHR11945:SF176">
    <property type="entry name" value="MADS-BOX TRANSCRIPTION FACTOR FAMILY PROTEIN"/>
    <property type="match status" value="1"/>
</dbReference>
<gene>
    <name evidence="7" type="ORF">MIMGU_mgv1a021459mg</name>
</gene>